<dbReference type="AlphaFoldDB" id="A0A143BJE7"/>
<gene>
    <name evidence="1" type="ORF">GEMMAAP_10910</name>
</gene>
<dbReference type="eggNOG" id="ENOG5033HDQ">
    <property type="taxonomic scope" value="Bacteria"/>
</dbReference>
<evidence type="ECO:0000313" key="2">
    <source>
        <dbReference type="Proteomes" id="UP000076404"/>
    </source>
</evidence>
<dbReference type="EMBL" id="CP011454">
    <property type="protein sequence ID" value="AMW05187.1"/>
    <property type="molecule type" value="Genomic_DNA"/>
</dbReference>
<proteinExistence type="predicted"/>
<dbReference type="KEGG" id="gph:GEMMAAP_10910"/>
<reference evidence="1 2" key="2">
    <citation type="journal article" date="2016" name="Environ. Microbiol. Rep.">
        <title>Metagenomic evidence for the presence of phototrophic Gemmatimonadetes bacteria in diverse environments.</title>
        <authorList>
            <person name="Zeng Y."/>
            <person name="Baumbach J."/>
            <person name="Barbosa E.G."/>
            <person name="Azevedo V."/>
            <person name="Zhang C."/>
            <person name="Koblizek M."/>
        </authorList>
    </citation>
    <scope>NUCLEOTIDE SEQUENCE [LARGE SCALE GENOMIC DNA]</scope>
    <source>
        <strain evidence="1 2">AP64</strain>
    </source>
</reference>
<evidence type="ECO:0000313" key="1">
    <source>
        <dbReference type="EMBL" id="AMW05187.1"/>
    </source>
</evidence>
<organism evidence="1 2">
    <name type="scientific">Gemmatimonas phototrophica</name>
    <dbReference type="NCBI Taxonomy" id="1379270"/>
    <lineage>
        <taxon>Bacteria</taxon>
        <taxon>Pseudomonadati</taxon>
        <taxon>Gemmatimonadota</taxon>
        <taxon>Gemmatimonadia</taxon>
        <taxon>Gemmatimonadales</taxon>
        <taxon>Gemmatimonadaceae</taxon>
        <taxon>Gemmatimonas</taxon>
    </lineage>
</organism>
<protein>
    <submittedName>
        <fullName evidence="1">Uncharacterized protein</fullName>
    </submittedName>
</protein>
<dbReference type="STRING" id="1379270.GEMMAAP_10910"/>
<keyword evidence="2" id="KW-1185">Reference proteome</keyword>
<accession>A0A143BJE7</accession>
<reference evidence="1 2" key="1">
    <citation type="journal article" date="2014" name="Proc. Natl. Acad. Sci. U.S.A.">
        <title>Functional type 2 photosynthetic reaction centers found in the rare bacterial phylum Gemmatimonadetes.</title>
        <authorList>
            <person name="Zeng Y."/>
            <person name="Feng F."/>
            <person name="Medova H."/>
            <person name="Dean J."/>
            <person name="Koblizek M."/>
        </authorList>
    </citation>
    <scope>NUCLEOTIDE SEQUENCE [LARGE SCALE GENOMIC DNA]</scope>
    <source>
        <strain evidence="1 2">AP64</strain>
    </source>
</reference>
<sequence>MSVDVHEVTELAGYQTVFRQLIQKSVEERRGSMDMGFDFHRGWNGGWRCRVTAPSGAALDFALLLLEGVTPVAVPVPMPQGWRSRGVAAADGRRLTSTSDGALELISTP</sequence>
<name>A0A143BJE7_9BACT</name>
<dbReference type="Proteomes" id="UP000076404">
    <property type="component" value="Chromosome"/>
</dbReference>